<evidence type="ECO:0000313" key="2">
    <source>
        <dbReference type="EMBL" id="KIV76921.1"/>
    </source>
</evidence>
<evidence type="ECO:0008006" key="4">
    <source>
        <dbReference type="Google" id="ProtNLM"/>
    </source>
</evidence>
<dbReference type="Proteomes" id="UP000053599">
    <property type="component" value="Unassembled WGS sequence"/>
</dbReference>
<dbReference type="InterPro" id="IPR012471">
    <property type="entry name" value="DUF1690"/>
</dbReference>
<feature type="compositionally biased region" description="Low complexity" evidence="1">
    <location>
        <begin position="89"/>
        <end position="104"/>
    </location>
</feature>
<reference evidence="2 3" key="1">
    <citation type="submission" date="2015-01" db="EMBL/GenBank/DDBJ databases">
        <title>The Genome Sequence of Exophiala sideris CBS121828.</title>
        <authorList>
            <consortium name="The Broad Institute Genomics Platform"/>
            <person name="Cuomo C."/>
            <person name="de Hoog S."/>
            <person name="Gorbushina A."/>
            <person name="Stielow B."/>
            <person name="Teixiera M."/>
            <person name="Abouelleil A."/>
            <person name="Chapman S.B."/>
            <person name="Priest M."/>
            <person name="Young S.K."/>
            <person name="Wortman J."/>
            <person name="Nusbaum C."/>
            <person name="Birren B."/>
        </authorList>
    </citation>
    <scope>NUCLEOTIDE SEQUENCE [LARGE SCALE GENOMIC DNA]</scope>
    <source>
        <strain evidence="2 3">CBS 121828</strain>
    </source>
</reference>
<dbReference type="OrthoDB" id="5544375at2759"/>
<gene>
    <name evidence="2" type="ORF">PV11_08770</name>
</gene>
<feature type="region of interest" description="Disordered" evidence="1">
    <location>
        <begin position="75"/>
        <end position="122"/>
    </location>
</feature>
<dbReference type="Pfam" id="PF07956">
    <property type="entry name" value="DUF1690"/>
    <property type="match status" value="1"/>
</dbReference>
<organism evidence="2 3">
    <name type="scientific">Exophiala sideris</name>
    <dbReference type="NCBI Taxonomy" id="1016849"/>
    <lineage>
        <taxon>Eukaryota</taxon>
        <taxon>Fungi</taxon>
        <taxon>Dikarya</taxon>
        <taxon>Ascomycota</taxon>
        <taxon>Pezizomycotina</taxon>
        <taxon>Eurotiomycetes</taxon>
        <taxon>Chaetothyriomycetidae</taxon>
        <taxon>Chaetothyriales</taxon>
        <taxon>Herpotrichiellaceae</taxon>
        <taxon>Exophiala</taxon>
    </lineage>
</organism>
<dbReference type="AlphaFoldDB" id="A0A0D1WPA9"/>
<sequence>MGAGQSKPDESTKHVFASDTPIQFSQELIDALEASSETNSTRAKTLELHIAQRVASELEKLKKHESSVLEEARKKILESSDEKSESGSEKGSLLSIPSISPSDLLDSKEDKRKKNVTSTKVQEEIEKLRQTLDSRKVLKEVPGEVEAARQDVISCLRVKDRQPLDCWKEVEIFKRAVRRMEESYVASML</sequence>
<name>A0A0D1WPA9_9EURO</name>
<evidence type="ECO:0000313" key="3">
    <source>
        <dbReference type="Proteomes" id="UP000053599"/>
    </source>
</evidence>
<dbReference type="STRING" id="1016849.A0A0D1WPA9"/>
<dbReference type="HOGENOM" id="CLU_093897_0_0_1"/>
<accession>A0A0D1WPA9</accession>
<feature type="compositionally biased region" description="Basic and acidic residues" evidence="1">
    <location>
        <begin position="75"/>
        <end position="88"/>
    </location>
</feature>
<feature type="region of interest" description="Disordered" evidence="1">
    <location>
        <begin position="1"/>
        <end position="20"/>
    </location>
</feature>
<protein>
    <recommendedName>
        <fullName evidence="4">Altered inheritance of mitochondria protein 13, mitochondrial</fullName>
    </recommendedName>
</protein>
<evidence type="ECO:0000256" key="1">
    <source>
        <dbReference type="SAM" id="MobiDB-lite"/>
    </source>
</evidence>
<proteinExistence type="predicted"/>
<dbReference type="EMBL" id="KN846954">
    <property type="protein sequence ID" value="KIV76921.1"/>
    <property type="molecule type" value="Genomic_DNA"/>
</dbReference>